<proteinExistence type="predicted"/>
<keyword evidence="2" id="KW-1185">Reference proteome</keyword>
<organism evidence="1 2">
    <name type="scientific">Microthlaspi erraticum</name>
    <dbReference type="NCBI Taxonomy" id="1685480"/>
    <lineage>
        <taxon>Eukaryota</taxon>
        <taxon>Viridiplantae</taxon>
        <taxon>Streptophyta</taxon>
        <taxon>Embryophyta</taxon>
        <taxon>Tracheophyta</taxon>
        <taxon>Spermatophyta</taxon>
        <taxon>Magnoliopsida</taxon>
        <taxon>eudicotyledons</taxon>
        <taxon>Gunneridae</taxon>
        <taxon>Pentapetalae</taxon>
        <taxon>rosids</taxon>
        <taxon>malvids</taxon>
        <taxon>Brassicales</taxon>
        <taxon>Brassicaceae</taxon>
        <taxon>Coluteocarpeae</taxon>
        <taxon>Microthlaspi</taxon>
    </lineage>
</organism>
<evidence type="ECO:0008006" key="3">
    <source>
        <dbReference type="Google" id="ProtNLM"/>
    </source>
</evidence>
<sequence>MNRDWSRSQMRRPMILDHFFDDMDDLGESMAMPMDVDDDYDEPMEMFGGGLFSSAKKLKDANFFNSFEDDFDDSDIN</sequence>
<accession>A0A6D2JH98</accession>
<comment type="caution">
    <text evidence="1">The sequence shown here is derived from an EMBL/GenBank/DDBJ whole genome shotgun (WGS) entry which is preliminary data.</text>
</comment>
<reference evidence="1" key="1">
    <citation type="submission" date="2020-01" db="EMBL/GenBank/DDBJ databases">
        <authorList>
            <person name="Mishra B."/>
        </authorList>
    </citation>
    <scope>NUCLEOTIDE SEQUENCE [LARGE SCALE GENOMIC DNA]</scope>
</reference>
<evidence type="ECO:0000313" key="1">
    <source>
        <dbReference type="EMBL" id="CAA7042865.1"/>
    </source>
</evidence>
<gene>
    <name evidence="1" type="ORF">MERR_LOCUS30100</name>
</gene>
<dbReference type="Proteomes" id="UP000467841">
    <property type="component" value="Unassembled WGS sequence"/>
</dbReference>
<dbReference type="AlphaFoldDB" id="A0A6D2JH98"/>
<protein>
    <recommendedName>
        <fullName evidence="3">Small acidic protein 1</fullName>
    </recommendedName>
</protein>
<evidence type="ECO:0000313" key="2">
    <source>
        <dbReference type="Proteomes" id="UP000467841"/>
    </source>
</evidence>
<dbReference type="EMBL" id="CACVBM020001274">
    <property type="protein sequence ID" value="CAA7042865.1"/>
    <property type="molecule type" value="Genomic_DNA"/>
</dbReference>
<name>A0A6D2JH98_9BRAS</name>